<dbReference type="Pfam" id="PF00188">
    <property type="entry name" value="CAP"/>
    <property type="match status" value="1"/>
</dbReference>
<name>A0A8C4Z5G4_GADMO</name>
<dbReference type="PROSITE" id="PS51670">
    <property type="entry name" value="SHKT"/>
    <property type="match status" value="1"/>
</dbReference>
<dbReference type="SUPFAM" id="SSF55797">
    <property type="entry name" value="PR-1-like"/>
    <property type="match status" value="1"/>
</dbReference>
<organism evidence="5 6">
    <name type="scientific">Gadus morhua</name>
    <name type="common">Atlantic cod</name>
    <dbReference type="NCBI Taxonomy" id="8049"/>
    <lineage>
        <taxon>Eukaryota</taxon>
        <taxon>Metazoa</taxon>
        <taxon>Chordata</taxon>
        <taxon>Craniata</taxon>
        <taxon>Vertebrata</taxon>
        <taxon>Euteleostomi</taxon>
        <taxon>Actinopterygii</taxon>
        <taxon>Neopterygii</taxon>
        <taxon>Teleostei</taxon>
        <taxon>Neoteleostei</taxon>
        <taxon>Acanthomorphata</taxon>
        <taxon>Zeiogadaria</taxon>
        <taxon>Gadariae</taxon>
        <taxon>Gadiformes</taxon>
        <taxon>Gadoidei</taxon>
        <taxon>Gadidae</taxon>
        <taxon>Gadus</taxon>
    </lineage>
</organism>
<evidence type="ECO:0000256" key="2">
    <source>
        <dbReference type="ARBA" id="ARBA00023157"/>
    </source>
</evidence>
<dbReference type="Pfam" id="PF08562">
    <property type="entry name" value="Crisp"/>
    <property type="match status" value="1"/>
</dbReference>
<dbReference type="GeneTree" id="ENSGT00940000156439"/>
<dbReference type="Ensembl" id="ENSGMOT00000007884.2">
    <property type="protein sequence ID" value="ENSGMOP00000007663.2"/>
    <property type="gene ID" value="ENSGMOG00000007190.2"/>
</dbReference>
<dbReference type="InterPro" id="IPR001283">
    <property type="entry name" value="CRISP-related"/>
</dbReference>
<dbReference type="SMART" id="SM00198">
    <property type="entry name" value="SCP"/>
    <property type="match status" value="1"/>
</dbReference>
<dbReference type="PANTHER" id="PTHR10334">
    <property type="entry name" value="CYSTEINE-RICH SECRETORY PROTEIN-RELATED"/>
    <property type="match status" value="1"/>
</dbReference>
<dbReference type="PROSITE" id="PS01010">
    <property type="entry name" value="CRISP_2"/>
    <property type="match status" value="1"/>
</dbReference>
<comment type="similarity">
    <text evidence="1">Belongs to the CRISP family.</text>
</comment>
<feature type="disulfide bond" evidence="3">
    <location>
        <begin position="279"/>
        <end position="297"/>
    </location>
</feature>
<dbReference type="InterPro" id="IPR042076">
    <property type="entry name" value="Crisp-like_dom"/>
</dbReference>
<dbReference type="Gene3D" id="1.10.10.740">
    <property type="entry name" value="Crisp domain"/>
    <property type="match status" value="1"/>
</dbReference>
<protein>
    <recommendedName>
        <fullName evidence="4">ShKT domain-containing protein</fullName>
    </recommendedName>
</protein>
<keyword evidence="2 3" id="KW-1015">Disulfide bond</keyword>
<evidence type="ECO:0000313" key="6">
    <source>
        <dbReference type="Proteomes" id="UP000694546"/>
    </source>
</evidence>
<evidence type="ECO:0000313" key="5">
    <source>
        <dbReference type="Ensembl" id="ENSGMOP00000007663.2"/>
    </source>
</evidence>
<dbReference type="OMA" id="IWNSSYK"/>
<dbReference type="Gene3D" id="3.40.33.10">
    <property type="entry name" value="CAP"/>
    <property type="match status" value="1"/>
</dbReference>
<reference evidence="5" key="2">
    <citation type="submission" date="2025-09" db="UniProtKB">
        <authorList>
            <consortium name="Ensembl"/>
        </authorList>
    </citation>
    <scope>IDENTIFICATION</scope>
</reference>
<keyword evidence="6" id="KW-1185">Reference proteome</keyword>
<dbReference type="InterPro" id="IPR035940">
    <property type="entry name" value="CAP_sf"/>
</dbReference>
<evidence type="ECO:0000259" key="4">
    <source>
        <dbReference type="PROSITE" id="PS51670"/>
    </source>
</evidence>
<comment type="caution">
    <text evidence="3">Lacks conserved residue(s) required for the propagation of feature annotation.</text>
</comment>
<evidence type="ECO:0000256" key="1">
    <source>
        <dbReference type="ARBA" id="ARBA00009923"/>
    </source>
</evidence>
<feature type="domain" description="ShKT" evidence="4">
    <location>
        <begin position="270"/>
        <end position="303"/>
    </location>
</feature>
<dbReference type="InterPro" id="IPR003582">
    <property type="entry name" value="ShKT_dom"/>
</dbReference>
<dbReference type="InterPro" id="IPR014044">
    <property type="entry name" value="CAP_dom"/>
</dbReference>
<reference evidence="5" key="1">
    <citation type="submission" date="2025-08" db="UniProtKB">
        <authorList>
            <consortium name="Ensembl"/>
        </authorList>
    </citation>
    <scope>IDENTIFICATION</scope>
</reference>
<dbReference type="GO" id="GO:0005576">
    <property type="term" value="C:extracellular region"/>
    <property type="evidence" value="ECO:0007669"/>
    <property type="project" value="InterPro"/>
</dbReference>
<proteinExistence type="inferred from homology"/>
<dbReference type="InterPro" id="IPR018244">
    <property type="entry name" value="Allrgn_V5/Tpx1_CS"/>
</dbReference>
<accession>A0A8C4Z5G4</accession>
<dbReference type="Proteomes" id="UP000694546">
    <property type="component" value="Chromosome 11"/>
</dbReference>
<dbReference type="AlphaFoldDB" id="A0A8C4Z5G4"/>
<sequence>MNALFIPGPICETLQYFPLCDLILMSASRPITRGEGGSIAVTSSAASATAISGGRASGGGPRRLMNRIFSLLHSSAIMLVFVLSVLTLHGVHAACNVAGICPTDPAIENQIVDAHNAFRRAVQPSAANMLKMIWSNDVAALSQAWLDHCMLKHGPPSSRMLNGYELGENLFYSTSALDWATVITAWHNEVQHYTYPNGSGNGESVGHYTQVVWNSSWQVGCGMTKCGSKYFYGCQYYRAGNYVGWPPYKEGTACDSCPNNCEDKLCTNPCQYINRYLNCPALKKEAGCGNHWVNLWCLAECKCPNEIIPVYRKK</sequence>
<evidence type="ECO:0000256" key="3">
    <source>
        <dbReference type="PROSITE-ProRule" id="PRU01005"/>
    </source>
</evidence>
<dbReference type="FunFam" id="3.40.33.10:FF:000005">
    <property type="entry name" value="Cysteine-rich secretory protein 2"/>
    <property type="match status" value="1"/>
</dbReference>
<dbReference type="InterPro" id="IPR013871">
    <property type="entry name" value="Cysteine_rich_secretory"/>
</dbReference>
<dbReference type="FunFam" id="1.10.10.740:FF:000001">
    <property type="entry name" value="Cysteine-rich secretory protein 2"/>
    <property type="match status" value="1"/>
</dbReference>
<dbReference type="PROSITE" id="PS01009">
    <property type="entry name" value="CRISP_1"/>
    <property type="match status" value="1"/>
</dbReference>
<dbReference type="PRINTS" id="PR00837">
    <property type="entry name" value="V5TPXLIKE"/>
</dbReference>
<dbReference type="SUPFAM" id="SSF57546">
    <property type="entry name" value="Crisp domain-like"/>
    <property type="match status" value="1"/>
</dbReference>
<feature type="disulfide bond" evidence="3">
    <location>
        <begin position="288"/>
        <end position="301"/>
    </location>
</feature>